<sequence>MGKKGSSLLPPPAPISCCCCAVSVSVSLLLGGQVGGRRAGDVGFGEKPVESAGVVEARRGPVQPGVGGRDLRRGARDRHQPRPALPVRQPAPSLSSLSGLKSLQLQRNRLTGPVPSLAGLSSLERLVLDSNAFSASPPTSSPASPPSSTSPSTTTPSPPGPSPPPPSPA</sequence>
<evidence type="ECO:0000313" key="2">
    <source>
        <dbReference type="EMBL" id="CAD1830326.1"/>
    </source>
</evidence>
<feature type="region of interest" description="Disordered" evidence="1">
    <location>
        <begin position="132"/>
        <end position="169"/>
    </location>
</feature>
<protein>
    <submittedName>
        <fullName evidence="2">Uncharacterized protein</fullName>
    </submittedName>
</protein>
<evidence type="ECO:0000256" key="1">
    <source>
        <dbReference type="SAM" id="MobiDB-lite"/>
    </source>
</evidence>
<dbReference type="AlphaFoldDB" id="A0A6V7PIH7"/>
<dbReference type="SUPFAM" id="SSF52058">
    <property type="entry name" value="L domain-like"/>
    <property type="match status" value="1"/>
</dbReference>
<feature type="compositionally biased region" description="Pro residues" evidence="1">
    <location>
        <begin position="156"/>
        <end position="169"/>
    </location>
</feature>
<dbReference type="Gene3D" id="3.80.10.10">
    <property type="entry name" value="Ribonuclease Inhibitor"/>
    <property type="match status" value="1"/>
</dbReference>
<dbReference type="InterPro" id="IPR032675">
    <property type="entry name" value="LRR_dom_sf"/>
</dbReference>
<reference evidence="2" key="1">
    <citation type="submission" date="2020-07" db="EMBL/GenBank/DDBJ databases">
        <authorList>
            <person name="Lin J."/>
        </authorList>
    </citation>
    <scope>NUCLEOTIDE SEQUENCE</scope>
</reference>
<organism evidence="2">
    <name type="scientific">Ananas comosus var. bracteatus</name>
    <name type="common">red pineapple</name>
    <dbReference type="NCBI Taxonomy" id="296719"/>
    <lineage>
        <taxon>Eukaryota</taxon>
        <taxon>Viridiplantae</taxon>
        <taxon>Streptophyta</taxon>
        <taxon>Embryophyta</taxon>
        <taxon>Tracheophyta</taxon>
        <taxon>Spermatophyta</taxon>
        <taxon>Magnoliopsida</taxon>
        <taxon>Liliopsida</taxon>
        <taxon>Poales</taxon>
        <taxon>Bromeliaceae</taxon>
        <taxon>Bromelioideae</taxon>
        <taxon>Ananas</taxon>
    </lineage>
</organism>
<dbReference type="EMBL" id="LR862148">
    <property type="protein sequence ID" value="CAD1830326.1"/>
    <property type="molecule type" value="Genomic_DNA"/>
</dbReference>
<feature type="compositionally biased region" description="Low complexity" evidence="1">
    <location>
        <begin position="146"/>
        <end position="155"/>
    </location>
</feature>
<gene>
    <name evidence="2" type="ORF">CB5_LOCUS13537</name>
</gene>
<accession>A0A6V7PIH7</accession>
<feature type="region of interest" description="Disordered" evidence="1">
    <location>
        <begin position="54"/>
        <end position="100"/>
    </location>
</feature>
<proteinExistence type="predicted"/>
<feature type="compositionally biased region" description="Basic and acidic residues" evidence="1">
    <location>
        <begin position="69"/>
        <end position="80"/>
    </location>
</feature>
<name>A0A6V7PIH7_ANACO</name>